<dbReference type="PANTHER" id="PTHR44936:SF10">
    <property type="entry name" value="SENSOR PROTEIN RSTB"/>
    <property type="match status" value="1"/>
</dbReference>
<dbReference type="SUPFAM" id="SSF55874">
    <property type="entry name" value="ATPase domain of HSP90 chaperone/DNA topoisomerase II/histidine kinase"/>
    <property type="match status" value="1"/>
</dbReference>
<dbReference type="Gene3D" id="1.10.287.130">
    <property type="match status" value="1"/>
</dbReference>
<evidence type="ECO:0000259" key="15">
    <source>
        <dbReference type="PROSITE" id="PS50109"/>
    </source>
</evidence>
<dbReference type="InterPro" id="IPR003594">
    <property type="entry name" value="HATPase_dom"/>
</dbReference>
<evidence type="ECO:0000256" key="14">
    <source>
        <dbReference type="SAM" id="Phobius"/>
    </source>
</evidence>
<evidence type="ECO:0000256" key="10">
    <source>
        <dbReference type="ARBA" id="ARBA00022840"/>
    </source>
</evidence>
<evidence type="ECO:0000256" key="2">
    <source>
        <dbReference type="ARBA" id="ARBA00004651"/>
    </source>
</evidence>
<dbReference type="InterPro" id="IPR050980">
    <property type="entry name" value="2C_sensor_his_kinase"/>
</dbReference>
<evidence type="ECO:0000256" key="5">
    <source>
        <dbReference type="ARBA" id="ARBA00022553"/>
    </source>
</evidence>
<evidence type="ECO:0000256" key="3">
    <source>
        <dbReference type="ARBA" id="ARBA00012438"/>
    </source>
</evidence>
<evidence type="ECO:0000313" key="16">
    <source>
        <dbReference type="EMBL" id="PRD13330.1"/>
    </source>
</evidence>
<evidence type="ECO:0000256" key="4">
    <source>
        <dbReference type="ARBA" id="ARBA00022475"/>
    </source>
</evidence>
<keyword evidence="5" id="KW-0597">Phosphoprotein</keyword>
<name>A0A2S9I6C0_9GAMM</name>
<dbReference type="Pfam" id="PF02518">
    <property type="entry name" value="HATPase_c"/>
    <property type="match status" value="1"/>
</dbReference>
<dbReference type="Gene3D" id="3.30.565.10">
    <property type="entry name" value="Histidine kinase-like ATPase, C-terminal domain"/>
    <property type="match status" value="1"/>
</dbReference>
<organism evidence="16 17">
    <name type="scientific">Pantoea coffeiphila</name>
    <dbReference type="NCBI Taxonomy" id="1465635"/>
    <lineage>
        <taxon>Bacteria</taxon>
        <taxon>Pseudomonadati</taxon>
        <taxon>Pseudomonadota</taxon>
        <taxon>Gammaproteobacteria</taxon>
        <taxon>Enterobacterales</taxon>
        <taxon>Erwiniaceae</taxon>
        <taxon>Pantoea</taxon>
    </lineage>
</organism>
<keyword evidence="13 14" id="KW-0472">Membrane</keyword>
<sequence>MVNKMNTNCLRLFDRRMFPLRFFLFLLLISALLIAALGHYFAARFEDYLNHQVRDMAMNQARIIASNDSVVAAVEARDTAQLRAIVRRLASGSDFDYLVIGDRHSVRLYHPNPAKIGYPMQWTKPGALEKGESYFISGEGSIGVALRAKTPVFDRHGKVVGVVSLGYLSSKIEGWRRDFILPVAAAFAAMLLLLLLLWWLFAAYLRHRMRGMEQYVDGLRTQRHEQLNWMSTINGLLQMKEYDRVLEMVHGESELQQATVDRLLGSFADRQLVGLLFGKMQRASELGLTLAVADGSQLTQLPAGLNSGEFASIVGNLLDNAFEACRDGSPEDRYVELYLSDEGAEVLIEVADRGCGIAEAQREAIFNRGVSSKDDNHDEHGIGLYLIAGYVARCGGVITLEDNHPRGTLFSIYLPKVKPTHGTTPEHIDR</sequence>
<dbReference type="InterPro" id="IPR036890">
    <property type="entry name" value="HATPase_C_sf"/>
</dbReference>
<evidence type="ECO:0000256" key="7">
    <source>
        <dbReference type="ARBA" id="ARBA00022692"/>
    </source>
</evidence>
<keyword evidence="6" id="KW-0808">Transferase</keyword>
<evidence type="ECO:0000256" key="11">
    <source>
        <dbReference type="ARBA" id="ARBA00022989"/>
    </source>
</evidence>
<dbReference type="SUPFAM" id="SSF103190">
    <property type="entry name" value="Sensory domain-like"/>
    <property type="match status" value="1"/>
</dbReference>
<protein>
    <recommendedName>
        <fullName evidence="3">histidine kinase</fullName>
        <ecNumber evidence="3">2.7.13.3</ecNumber>
    </recommendedName>
</protein>
<keyword evidence="10" id="KW-0067">ATP-binding</keyword>
<feature type="domain" description="Histidine kinase" evidence="15">
    <location>
        <begin position="221"/>
        <end position="418"/>
    </location>
</feature>
<evidence type="ECO:0000256" key="1">
    <source>
        <dbReference type="ARBA" id="ARBA00000085"/>
    </source>
</evidence>
<evidence type="ECO:0000256" key="9">
    <source>
        <dbReference type="ARBA" id="ARBA00022777"/>
    </source>
</evidence>
<comment type="caution">
    <text evidence="16">The sequence shown here is derived from an EMBL/GenBank/DDBJ whole genome shotgun (WGS) entry which is preliminary data.</text>
</comment>
<proteinExistence type="predicted"/>
<dbReference type="Gene3D" id="3.30.450.20">
    <property type="entry name" value="PAS domain"/>
    <property type="match status" value="1"/>
</dbReference>
<evidence type="ECO:0000256" key="6">
    <source>
        <dbReference type="ARBA" id="ARBA00022679"/>
    </source>
</evidence>
<keyword evidence="7 14" id="KW-0812">Transmembrane</keyword>
<keyword evidence="8" id="KW-0547">Nucleotide-binding</keyword>
<keyword evidence="12" id="KW-0902">Two-component regulatory system</keyword>
<dbReference type="EC" id="2.7.13.3" evidence="3"/>
<evidence type="ECO:0000256" key="8">
    <source>
        <dbReference type="ARBA" id="ARBA00022741"/>
    </source>
</evidence>
<dbReference type="AlphaFoldDB" id="A0A2S9I6C0"/>
<dbReference type="InterPro" id="IPR033463">
    <property type="entry name" value="sCache_3"/>
</dbReference>
<gene>
    <name evidence="16" type="primary">dpiB</name>
    <name evidence="16" type="synonym">citA</name>
    <name evidence="16" type="ORF">CQW29_21980</name>
</gene>
<dbReference type="SUPFAM" id="SSF55890">
    <property type="entry name" value="Sporulation response regulatory protein Spo0B"/>
    <property type="match status" value="1"/>
</dbReference>
<evidence type="ECO:0000256" key="12">
    <source>
        <dbReference type="ARBA" id="ARBA00023012"/>
    </source>
</evidence>
<dbReference type="InterPro" id="IPR029151">
    <property type="entry name" value="Sensor-like_sf"/>
</dbReference>
<dbReference type="CDD" id="cd16915">
    <property type="entry name" value="HATPase_DpiB-CitA-like"/>
    <property type="match status" value="1"/>
</dbReference>
<keyword evidence="9 16" id="KW-0418">Kinase</keyword>
<keyword evidence="4" id="KW-1003">Cell membrane</keyword>
<dbReference type="SMART" id="SM00387">
    <property type="entry name" value="HATPase_c"/>
    <property type="match status" value="1"/>
</dbReference>
<dbReference type="PROSITE" id="PS50109">
    <property type="entry name" value="HIS_KIN"/>
    <property type="match status" value="1"/>
</dbReference>
<dbReference type="InterPro" id="IPR005467">
    <property type="entry name" value="His_kinase_dom"/>
</dbReference>
<dbReference type="GO" id="GO:0000155">
    <property type="term" value="F:phosphorelay sensor kinase activity"/>
    <property type="evidence" value="ECO:0007669"/>
    <property type="project" value="InterPro"/>
</dbReference>
<accession>A0A2S9I6C0</accession>
<keyword evidence="17" id="KW-1185">Reference proteome</keyword>
<dbReference type="OrthoDB" id="9792686at2"/>
<dbReference type="Pfam" id="PF17203">
    <property type="entry name" value="sCache_3_2"/>
    <property type="match status" value="1"/>
</dbReference>
<dbReference type="GO" id="GO:0005524">
    <property type="term" value="F:ATP binding"/>
    <property type="evidence" value="ECO:0007669"/>
    <property type="project" value="UniProtKB-KW"/>
</dbReference>
<dbReference type="RefSeq" id="WP_105594882.1">
    <property type="nucleotide sequence ID" value="NZ_PDET01000020.1"/>
</dbReference>
<reference evidence="16 17" key="1">
    <citation type="submission" date="2017-10" db="EMBL/GenBank/DDBJ databases">
        <title>Draft genome of two endophytic bacteria isolated from 'guarana' Paullinia cupana (Mart.) Ducke.</title>
        <authorList>
            <person name="Siqueira K.A."/>
            <person name="Liotti R.G."/>
            <person name="Mendes T.A."/>
            <person name="Soares M.A."/>
        </authorList>
    </citation>
    <scope>NUCLEOTIDE SEQUENCE [LARGE SCALE GENOMIC DNA]</scope>
    <source>
        <strain evidence="16 17">342</strain>
    </source>
</reference>
<dbReference type="CDD" id="cd18773">
    <property type="entry name" value="PDC1_HK_sensor"/>
    <property type="match status" value="1"/>
</dbReference>
<comment type="subcellular location">
    <subcellularLocation>
        <location evidence="2">Cell membrane</location>
        <topology evidence="2">Multi-pass membrane protein</topology>
    </subcellularLocation>
</comment>
<dbReference type="PANTHER" id="PTHR44936">
    <property type="entry name" value="SENSOR PROTEIN CREC"/>
    <property type="match status" value="1"/>
</dbReference>
<dbReference type="Proteomes" id="UP000239181">
    <property type="component" value="Unassembled WGS sequence"/>
</dbReference>
<keyword evidence="11 14" id="KW-1133">Transmembrane helix</keyword>
<evidence type="ECO:0000313" key="17">
    <source>
        <dbReference type="Proteomes" id="UP000239181"/>
    </source>
</evidence>
<dbReference type="PRINTS" id="PR00344">
    <property type="entry name" value="BCTRLSENSOR"/>
</dbReference>
<dbReference type="GO" id="GO:0005886">
    <property type="term" value="C:plasma membrane"/>
    <property type="evidence" value="ECO:0007669"/>
    <property type="project" value="UniProtKB-SubCell"/>
</dbReference>
<dbReference type="EMBL" id="PDET01000020">
    <property type="protein sequence ID" value="PRD13330.1"/>
    <property type="molecule type" value="Genomic_DNA"/>
</dbReference>
<dbReference type="InterPro" id="IPR016120">
    <property type="entry name" value="Sig_transdc_His_kin_SpoOB"/>
</dbReference>
<feature type="transmembrane region" description="Helical" evidence="14">
    <location>
        <begin position="179"/>
        <end position="205"/>
    </location>
</feature>
<evidence type="ECO:0000256" key="13">
    <source>
        <dbReference type="ARBA" id="ARBA00023136"/>
    </source>
</evidence>
<dbReference type="InterPro" id="IPR004358">
    <property type="entry name" value="Sig_transdc_His_kin-like_C"/>
</dbReference>
<comment type="catalytic activity">
    <reaction evidence="1">
        <text>ATP + protein L-histidine = ADP + protein N-phospho-L-histidine.</text>
        <dbReference type="EC" id="2.7.13.3"/>
    </reaction>
</comment>